<protein>
    <submittedName>
        <fullName evidence="1">Uncharacterized protein</fullName>
    </submittedName>
</protein>
<dbReference type="Proteomes" id="UP000324897">
    <property type="component" value="Unassembled WGS sequence"/>
</dbReference>
<comment type="caution">
    <text evidence="1">The sequence shown here is derived from an EMBL/GenBank/DDBJ whole genome shotgun (WGS) entry which is preliminary data.</text>
</comment>
<keyword evidence="2" id="KW-1185">Reference proteome</keyword>
<dbReference type="Gramene" id="TVU01826">
    <property type="protein sequence ID" value="TVU01826"/>
    <property type="gene ID" value="EJB05_52711"/>
</dbReference>
<evidence type="ECO:0000313" key="2">
    <source>
        <dbReference type="Proteomes" id="UP000324897"/>
    </source>
</evidence>
<evidence type="ECO:0000313" key="1">
    <source>
        <dbReference type="EMBL" id="TVU01826.1"/>
    </source>
</evidence>
<dbReference type="EMBL" id="RWGY01000384">
    <property type="protein sequence ID" value="TVU01826.1"/>
    <property type="molecule type" value="Genomic_DNA"/>
</dbReference>
<accession>A0A5J9SS80</accession>
<sequence length="152" mass="16651">MRAICGPRLDCGRVNVVGDRTAAHRGSARLHRTAASAWALGSFAESTVERARKKEKKRESTIQIGIRPAILLAAPAIHGIHDLLPWPRSKTALSDSRSATATASASASRSYVVGEGWCFRLLVTGRQKEKTYMQVLCNCSQMIFVSCSKYKM</sequence>
<name>A0A5J9SS80_9POAL</name>
<proteinExistence type="predicted"/>
<gene>
    <name evidence="1" type="ORF">EJB05_52711</name>
</gene>
<reference evidence="1 2" key="1">
    <citation type="journal article" date="2019" name="Sci. Rep.">
        <title>A high-quality genome of Eragrostis curvula grass provides insights into Poaceae evolution and supports new strategies to enhance forage quality.</title>
        <authorList>
            <person name="Carballo J."/>
            <person name="Santos B.A.C.M."/>
            <person name="Zappacosta D."/>
            <person name="Garbus I."/>
            <person name="Selva J.P."/>
            <person name="Gallo C.A."/>
            <person name="Diaz A."/>
            <person name="Albertini E."/>
            <person name="Caccamo M."/>
            <person name="Echenique V."/>
        </authorList>
    </citation>
    <scope>NUCLEOTIDE SEQUENCE [LARGE SCALE GENOMIC DNA]</scope>
    <source>
        <strain evidence="2">cv. Victoria</strain>
        <tissue evidence="1">Leaf</tissue>
    </source>
</reference>
<dbReference type="AlphaFoldDB" id="A0A5J9SS80"/>
<feature type="non-terminal residue" evidence="1">
    <location>
        <position position="1"/>
    </location>
</feature>
<organism evidence="1 2">
    <name type="scientific">Eragrostis curvula</name>
    <name type="common">weeping love grass</name>
    <dbReference type="NCBI Taxonomy" id="38414"/>
    <lineage>
        <taxon>Eukaryota</taxon>
        <taxon>Viridiplantae</taxon>
        <taxon>Streptophyta</taxon>
        <taxon>Embryophyta</taxon>
        <taxon>Tracheophyta</taxon>
        <taxon>Spermatophyta</taxon>
        <taxon>Magnoliopsida</taxon>
        <taxon>Liliopsida</taxon>
        <taxon>Poales</taxon>
        <taxon>Poaceae</taxon>
        <taxon>PACMAD clade</taxon>
        <taxon>Chloridoideae</taxon>
        <taxon>Eragrostideae</taxon>
        <taxon>Eragrostidinae</taxon>
        <taxon>Eragrostis</taxon>
    </lineage>
</organism>